<evidence type="ECO:0000256" key="1">
    <source>
        <dbReference type="SAM" id="Coils"/>
    </source>
</evidence>
<organism evidence="3 4">
    <name type="scientific">Crocosphaera watsonii WH 8501</name>
    <dbReference type="NCBI Taxonomy" id="165597"/>
    <lineage>
        <taxon>Bacteria</taxon>
        <taxon>Bacillati</taxon>
        <taxon>Cyanobacteriota</taxon>
        <taxon>Cyanophyceae</taxon>
        <taxon>Oscillatoriophycideae</taxon>
        <taxon>Chroococcales</taxon>
        <taxon>Aphanothecaceae</taxon>
        <taxon>Crocosphaera</taxon>
    </lineage>
</organism>
<feature type="transmembrane region" description="Helical" evidence="2">
    <location>
        <begin position="107"/>
        <end position="126"/>
    </location>
</feature>
<evidence type="ECO:0000313" key="4">
    <source>
        <dbReference type="Proteomes" id="UP000003922"/>
    </source>
</evidence>
<protein>
    <submittedName>
        <fullName evidence="3">Uncharacterized protein</fullName>
    </submittedName>
</protein>
<dbReference type="EMBL" id="AADV02000009">
    <property type="protein sequence ID" value="EAM51026.1"/>
    <property type="molecule type" value="Genomic_DNA"/>
</dbReference>
<reference evidence="3" key="1">
    <citation type="submission" date="2004-02" db="EMBL/GenBank/DDBJ databases">
        <authorList>
            <consortium name="DOE Joint Genome Institute"/>
        </authorList>
    </citation>
    <scope>NUCLEOTIDE SEQUENCE [LARGE SCALE GENOMIC DNA]</scope>
    <source>
        <strain evidence="3">WH 8501</strain>
    </source>
</reference>
<evidence type="ECO:0000256" key="2">
    <source>
        <dbReference type="SAM" id="Phobius"/>
    </source>
</evidence>
<evidence type="ECO:0000313" key="3">
    <source>
        <dbReference type="EMBL" id="EAM51026.1"/>
    </source>
</evidence>
<dbReference type="KEGG" id="cwa:CwatDRAFT_4065"/>
<keyword evidence="1" id="KW-0175">Coiled coil</keyword>
<keyword evidence="2" id="KW-0472">Membrane</keyword>
<dbReference type="AlphaFoldDB" id="Q4C4I9"/>
<dbReference type="RefSeq" id="WP_007305276.1">
    <property type="nucleotide sequence ID" value="NZ_AADV02000009.1"/>
</dbReference>
<reference evidence="3" key="2">
    <citation type="submission" date="2005-06" db="EMBL/GenBank/DDBJ databases">
        <title>Sequencing of the draft genome and assembly of Crocosphaera watsonii WH 8501.</title>
        <authorList>
            <consortium name="US DOE Joint Genome Institute (JGI-PGF)"/>
            <person name="Copeland A."/>
            <person name="Lucas S."/>
            <person name="Lapidus A."/>
            <person name="Barry K."/>
            <person name="Detter C."/>
            <person name="Glavina T."/>
            <person name="Hammon N."/>
            <person name="Israni S."/>
            <person name="Pitluck S."/>
            <person name="Richardson P."/>
        </authorList>
    </citation>
    <scope>NUCLEOTIDE SEQUENCE [LARGE SCALE GENOMIC DNA]</scope>
    <source>
        <strain evidence="3">WH 8501</strain>
    </source>
</reference>
<dbReference type="GeneID" id="88769878"/>
<proteinExistence type="predicted"/>
<feature type="transmembrane region" description="Helical" evidence="2">
    <location>
        <begin position="146"/>
        <end position="163"/>
    </location>
</feature>
<comment type="caution">
    <text evidence="3">The sequence shown here is derived from an EMBL/GenBank/DDBJ whole genome shotgun (WGS) entry which is preliminary data.</text>
</comment>
<accession>Q4C4I9</accession>
<keyword evidence="2" id="KW-0812">Transmembrane</keyword>
<feature type="coiled-coil region" evidence="1">
    <location>
        <begin position="77"/>
        <end position="104"/>
    </location>
</feature>
<reference evidence="3" key="3">
    <citation type="submission" date="2016-12" db="EMBL/GenBank/DDBJ databases">
        <title>Annotation of the draft genome assembly of Crocosphaera watsonii WH 8501.</title>
        <authorList>
            <consortium name="US DOE Joint Genome Institute (JGI-ORNL)"/>
            <person name="Larimer F."/>
            <person name="Land M."/>
        </authorList>
    </citation>
    <scope>NUCLEOTIDE SEQUENCE</scope>
    <source>
        <strain evidence="3">WH 8501</strain>
    </source>
</reference>
<sequence length="172" mass="20132">MGFNLPIEIKPKVDAFVTLIFKYLYTSSARKQTGNTSGRVDLLGGELNDDQREFLDQDFMSNKDALFNKLLECDDYQKIYKERKEEENQRLQQMSNQKKNIFLKKQYIILSSFLIVLIVSAVWLDNKQNKLASDPSDTWYNTANKVIEWVIPTITVILVNLWLNDIDRKSNK</sequence>
<keyword evidence="4" id="KW-1185">Reference proteome</keyword>
<name>Q4C4I9_CROWT</name>
<keyword evidence="2" id="KW-1133">Transmembrane helix</keyword>
<gene>
    <name evidence="3" type="ORF">CwatDRAFT_4065</name>
</gene>
<dbReference type="Proteomes" id="UP000003922">
    <property type="component" value="Unassembled WGS sequence"/>
</dbReference>